<dbReference type="EC" id="2.3.1.234" evidence="1"/>
<feature type="domain" description="Gcp-like" evidence="8">
    <location>
        <begin position="56"/>
        <end position="366"/>
    </location>
</feature>
<evidence type="ECO:0000256" key="1">
    <source>
        <dbReference type="ARBA" id="ARBA00012156"/>
    </source>
</evidence>
<dbReference type="InterPro" id="IPR022450">
    <property type="entry name" value="TsaD"/>
</dbReference>
<comment type="subcellular location">
    <subcellularLocation>
        <location evidence="7">Mitochondrion</location>
    </subcellularLocation>
</comment>
<keyword evidence="4 7" id="KW-0479">Metal-binding</keyword>
<dbReference type="InterPro" id="IPR017861">
    <property type="entry name" value="KAE1/TsaD"/>
</dbReference>
<keyword evidence="2 7" id="KW-0808">Transferase</keyword>
<dbReference type="PRINTS" id="PR00789">
    <property type="entry name" value="OSIALOPTASE"/>
</dbReference>
<dbReference type="GO" id="GO:0005739">
    <property type="term" value="C:mitochondrion"/>
    <property type="evidence" value="ECO:0007669"/>
    <property type="project" value="UniProtKB-SubCell"/>
</dbReference>
<evidence type="ECO:0000256" key="3">
    <source>
        <dbReference type="ARBA" id="ARBA00022694"/>
    </source>
</evidence>
<evidence type="ECO:0000313" key="10">
    <source>
        <dbReference type="Proteomes" id="UP000449547"/>
    </source>
</evidence>
<reference evidence="9 10" key="1">
    <citation type="submission" date="2019-07" db="EMBL/GenBank/DDBJ databases">
        <title>Genome assembly of two rare yeast pathogens: Diutina rugosa and Trichomonascus ciferrii.</title>
        <authorList>
            <person name="Mixao V."/>
            <person name="Saus E."/>
            <person name="Hansen A."/>
            <person name="Lass-Flor C."/>
            <person name="Gabaldon T."/>
        </authorList>
    </citation>
    <scope>NUCLEOTIDE SEQUENCE [LARGE SCALE GENOMIC DNA]</scope>
    <source>
        <strain evidence="9 10">CBS 613</strain>
    </source>
</reference>
<dbReference type="GO" id="GO:0072670">
    <property type="term" value="P:mitochondrial tRNA threonylcarbamoyladenosine modification"/>
    <property type="evidence" value="ECO:0007669"/>
    <property type="project" value="TreeGrafter"/>
</dbReference>
<keyword evidence="3 7" id="KW-0819">tRNA processing</keyword>
<accession>A0A642V031</accession>
<dbReference type="OMA" id="NAAMIGC"/>
<proteinExistence type="inferred from homology"/>
<dbReference type="EMBL" id="SWFT01000004">
    <property type="protein sequence ID" value="KAA8908738.1"/>
    <property type="molecule type" value="Genomic_DNA"/>
</dbReference>
<comment type="similarity">
    <text evidence="7">Belongs to the KAE1 / TsaD family.</text>
</comment>
<comment type="caution">
    <text evidence="9">The sequence shown here is derived from an EMBL/GenBank/DDBJ whole genome shotgun (WGS) entry which is preliminary data.</text>
</comment>
<dbReference type="Gene3D" id="3.30.420.40">
    <property type="match status" value="2"/>
</dbReference>
<keyword evidence="10" id="KW-1185">Reference proteome</keyword>
<evidence type="ECO:0000256" key="7">
    <source>
        <dbReference type="HAMAP-Rule" id="MF_03179"/>
    </source>
</evidence>
<dbReference type="NCBIfam" id="TIGR00329">
    <property type="entry name" value="gcp_kae1"/>
    <property type="match status" value="1"/>
</dbReference>
<gene>
    <name evidence="7" type="primary">QRI7</name>
    <name evidence="9" type="ORF">DIURU_000051</name>
</gene>
<dbReference type="InterPro" id="IPR017860">
    <property type="entry name" value="Peptidase_M22_CS"/>
</dbReference>
<dbReference type="OrthoDB" id="10259622at2759"/>
<dbReference type="Pfam" id="PF00814">
    <property type="entry name" value="TsaD"/>
    <property type="match status" value="1"/>
</dbReference>
<comment type="function">
    <text evidence="7">Required for the formation of a threonylcarbamoyl group on adenosine at position 37 (t(6)A37) in mitochondrial tRNAs that read codons beginning with adenine. Probably involved in the transfer of the threonylcarbamoyl moiety of threonylcarbamoyl-AMP (TC-AMP) to the N6 group of A37. Involved in mitochondrial genome maintenance.</text>
</comment>
<comment type="catalytic activity">
    <reaction evidence="6 7">
        <text>L-threonylcarbamoyladenylate + adenosine(37) in tRNA = N(6)-L-threonylcarbamoyladenosine(37) in tRNA + AMP + H(+)</text>
        <dbReference type="Rhea" id="RHEA:37059"/>
        <dbReference type="Rhea" id="RHEA-COMP:10162"/>
        <dbReference type="Rhea" id="RHEA-COMP:10163"/>
        <dbReference type="ChEBI" id="CHEBI:15378"/>
        <dbReference type="ChEBI" id="CHEBI:73682"/>
        <dbReference type="ChEBI" id="CHEBI:74411"/>
        <dbReference type="ChEBI" id="CHEBI:74418"/>
        <dbReference type="ChEBI" id="CHEBI:456215"/>
        <dbReference type="EC" id="2.3.1.234"/>
    </reaction>
</comment>
<evidence type="ECO:0000256" key="4">
    <source>
        <dbReference type="ARBA" id="ARBA00022723"/>
    </source>
</evidence>
<comment type="cofactor">
    <cofactor evidence="7">
        <name>a divalent metal cation</name>
        <dbReference type="ChEBI" id="CHEBI:60240"/>
    </cofactor>
    <text evidence="7">Binds 1 divalent metal cation per subunit.</text>
</comment>
<evidence type="ECO:0000256" key="5">
    <source>
        <dbReference type="ARBA" id="ARBA00023315"/>
    </source>
</evidence>
<dbReference type="HAMAP" id="MF_01445">
    <property type="entry name" value="TsaD"/>
    <property type="match status" value="1"/>
</dbReference>
<sequence length="416" mass="46115">MLTSRLSLRLVRHARRSYRVLALESSCDDSCVALLEKQTPAGRPIVVDHYKSTLSSAAAGGIIPTAAQVFHNYTIGGLVDKMATTYNFDQNPPDLICVTKGPGMAGSLTASIQLAKGLALAWKVPLVGVHHMLGHLLTPQLDVDVKYPFLSLLCSGGHTMLVYSKSVGHHEVIINTMDIAVGDSLDKCAREIGFYGNQLAREMEKYIRNNPWPAETTATVTEPPIDLALGLPMKGPKYLRFPDKIEFTFASFLSRVQTTLKRHPDAIDEKQRQYMAHHIQNMAFDHIIDRINVALMIHGTNKKLCPTADGKFDGVIDIVCSGGVAANKSLRHKLSHNLKFRETLGHEPTFHFPPLDLCTDNAIMIGLAGIGQFEKLRIMSDMSMVARPKWPINELMDESWVHVDDATYDKVTKYNS</sequence>
<dbReference type="AlphaFoldDB" id="A0A642V031"/>
<comment type="subunit">
    <text evidence="7">Homodimer.</text>
</comment>
<dbReference type="SUPFAM" id="SSF53067">
    <property type="entry name" value="Actin-like ATPase domain"/>
    <property type="match status" value="2"/>
</dbReference>
<protein>
    <recommendedName>
        <fullName evidence="1">N(6)-L-threonylcarbamoyladenine synthase</fullName>
        <ecNumber evidence="1">2.3.1.234</ecNumber>
    </recommendedName>
</protein>
<dbReference type="PROSITE" id="PS01016">
    <property type="entry name" value="GLYCOPROTEASE"/>
    <property type="match status" value="1"/>
</dbReference>
<evidence type="ECO:0000313" key="9">
    <source>
        <dbReference type="EMBL" id="KAA8908738.1"/>
    </source>
</evidence>
<evidence type="ECO:0000256" key="2">
    <source>
        <dbReference type="ARBA" id="ARBA00022679"/>
    </source>
</evidence>
<evidence type="ECO:0000256" key="6">
    <source>
        <dbReference type="ARBA" id="ARBA00048117"/>
    </source>
</evidence>
<dbReference type="VEuPathDB" id="FungiDB:DIURU_000051"/>
<dbReference type="GO" id="GO:0061711">
    <property type="term" value="F:tRNA N(6)-L-threonylcarbamoyladenine synthase activity"/>
    <property type="evidence" value="ECO:0007669"/>
    <property type="project" value="UniProtKB-EC"/>
</dbReference>
<dbReference type="InterPro" id="IPR000905">
    <property type="entry name" value="Gcp-like_dom"/>
</dbReference>
<dbReference type="PANTHER" id="PTHR11735">
    <property type="entry name" value="TRNA N6-ADENOSINE THREONYLCARBAMOYLTRANSFERASE"/>
    <property type="match status" value="1"/>
</dbReference>
<keyword evidence="5 7" id="KW-0012">Acyltransferase</keyword>
<name>A0A642V031_DIURU</name>
<dbReference type="PANTHER" id="PTHR11735:SF6">
    <property type="entry name" value="TRNA N6-ADENOSINE THREONYLCARBAMOYLTRANSFERASE, MITOCHONDRIAL"/>
    <property type="match status" value="1"/>
</dbReference>
<dbReference type="InterPro" id="IPR043129">
    <property type="entry name" value="ATPase_NBD"/>
</dbReference>
<organism evidence="9 10">
    <name type="scientific">Diutina rugosa</name>
    <name type="common">Yeast</name>
    <name type="synonym">Candida rugosa</name>
    <dbReference type="NCBI Taxonomy" id="5481"/>
    <lineage>
        <taxon>Eukaryota</taxon>
        <taxon>Fungi</taxon>
        <taxon>Dikarya</taxon>
        <taxon>Ascomycota</taxon>
        <taxon>Saccharomycotina</taxon>
        <taxon>Pichiomycetes</taxon>
        <taxon>Debaryomycetaceae</taxon>
        <taxon>Diutina</taxon>
    </lineage>
</organism>
<keyword evidence="7" id="KW-0496">Mitochondrion</keyword>
<evidence type="ECO:0000259" key="8">
    <source>
        <dbReference type="Pfam" id="PF00814"/>
    </source>
</evidence>
<dbReference type="Proteomes" id="UP000449547">
    <property type="component" value="Unassembled WGS sequence"/>
</dbReference>
<dbReference type="GO" id="GO:0046872">
    <property type="term" value="F:metal ion binding"/>
    <property type="evidence" value="ECO:0007669"/>
    <property type="project" value="UniProtKB-KW"/>
</dbReference>